<dbReference type="GO" id="GO:0003879">
    <property type="term" value="F:ATP phosphoribosyltransferase activity"/>
    <property type="evidence" value="ECO:0007669"/>
    <property type="project" value="UniProtKB-UniRule"/>
</dbReference>
<keyword evidence="12 16" id="KW-0547">Nucleotide-binding</keyword>
<keyword evidence="8 16" id="KW-0963">Cytoplasm</keyword>
<dbReference type="InterPro" id="IPR018198">
    <property type="entry name" value="ATP_PRibTrfase_CS"/>
</dbReference>
<reference evidence="18 19" key="1">
    <citation type="journal article" date="2014" name="Nature">
        <title>An environmental bacterial taxon with a large and distinct metabolic repertoire.</title>
        <authorList>
            <person name="Wilson M.C."/>
            <person name="Mori T."/>
            <person name="Ruckert C."/>
            <person name="Uria A.R."/>
            <person name="Helf M.J."/>
            <person name="Takada K."/>
            <person name="Gernert C."/>
            <person name="Steffens U.A."/>
            <person name="Heycke N."/>
            <person name="Schmitt S."/>
            <person name="Rinke C."/>
            <person name="Helfrich E.J."/>
            <person name="Brachmann A.O."/>
            <person name="Gurgui C."/>
            <person name="Wakimoto T."/>
            <person name="Kracht M."/>
            <person name="Crusemann M."/>
            <person name="Hentschel U."/>
            <person name="Abe I."/>
            <person name="Matsunaga S."/>
            <person name="Kalinowski J."/>
            <person name="Takeyama H."/>
            <person name="Piel J."/>
        </authorList>
    </citation>
    <scope>NUCLEOTIDE SEQUENCE [LARGE SCALE GENOMIC DNA]</scope>
    <source>
        <strain evidence="19">TSY1</strain>
    </source>
</reference>
<dbReference type="InterPro" id="IPR024893">
    <property type="entry name" value="ATP_PRibTrfase_HisG_short"/>
</dbReference>
<dbReference type="Proteomes" id="UP000019141">
    <property type="component" value="Unassembled WGS sequence"/>
</dbReference>
<proteinExistence type="inferred from homology"/>
<comment type="domain">
    <text evidence="16">Lacks the C-terminal regulatory region which is replaced by HisZ.</text>
</comment>
<evidence type="ECO:0000259" key="17">
    <source>
        <dbReference type="Pfam" id="PF01634"/>
    </source>
</evidence>
<dbReference type="FunFam" id="3.40.190.10:FF:000008">
    <property type="entry name" value="ATP phosphoribosyltransferase"/>
    <property type="match status" value="1"/>
</dbReference>
<evidence type="ECO:0000313" key="19">
    <source>
        <dbReference type="Proteomes" id="UP000019141"/>
    </source>
</evidence>
<protein>
    <recommendedName>
        <fullName evidence="7 16">ATP phosphoribosyltransferase</fullName>
        <shortName evidence="16">ATP-PRT</shortName>
        <shortName evidence="16">ATP-PRTase</shortName>
        <ecNumber evidence="6 16">2.4.2.17</ecNumber>
    </recommendedName>
</protein>
<evidence type="ECO:0000313" key="18">
    <source>
        <dbReference type="EMBL" id="ETX01478.1"/>
    </source>
</evidence>
<accession>W4LU15</accession>
<comment type="catalytic activity">
    <reaction evidence="1 16">
        <text>1-(5-phospho-beta-D-ribosyl)-ATP + diphosphate = 5-phospho-alpha-D-ribose 1-diphosphate + ATP</text>
        <dbReference type="Rhea" id="RHEA:18473"/>
        <dbReference type="ChEBI" id="CHEBI:30616"/>
        <dbReference type="ChEBI" id="CHEBI:33019"/>
        <dbReference type="ChEBI" id="CHEBI:58017"/>
        <dbReference type="ChEBI" id="CHEBI:73183"/>
        <dbReference type="EC" id="2.4.2.17"/>
    </reaction>
</comment>
<comment type="subunit">
    <text evidence="5 16">Heteromultimer composed of HisG and HisZ subunits.</text>
</comment>
<keyword evidence="14 16" id="KW-0368">Histidine biosynthesis</keyword>
<keyword evidence="13 16" id="KW-0067">ATP-binding</keyword>
<dbReference type="Pfam" id="PF01634">
    <property type="entry name" value="HisG"/>
    <property type="match status" value="1"/>
</dbReference>
<name>W4LU15_ENTF1</name>
<dbReference type="AlphaFoldDB" id="W4LU15"/>
<dbReference type="GO" id="GO:0005737">
    <property type="term" value="C:cytoplasm"/>
    <property type="evidence" value="ECO:0007669"/>
    <property type="project" value="UniProtKB-SubCell"/>
</dbReference>
<dbReference type="PANTHER" id="PTHR21403:SF8">
    <property type="entry name" value="ATP PHOSPHORIBOSYLTRANSFERASE"/>
    <property type="match status" value="1"/>
</dbReference>
<evidence type="ECO:0000256" key="4">
    <source>
        <dbReference type="ARBA" id="ARBA00009489"/>
    </source>
</evidence>
<dbReference type="HAMAP" id="MF_01018">
    <property type="entry name" value="HisG_Short"/>
    <property type="match status" value="1"/>
</dbReference>
<dbReference type="GO" id="GO:0005524">
    <property type="term" value="F:ATP binding"/>
    <property type="evidence" value="ECO:0007669"/>
    <property type="project" value="UniProtKB-KW"/>
</dbReference>
<dbReference type="EMBL" id="AZHW01000229">
    <property type="protein sequence ID" value="ETX01478.1"/>
    <property type="molecule type" value="Genomic_DNA"/>
</dbReference>
<evidence type="ECO:0000256" key="13">
    <source>
        <dbReference type="ARBA" id="ARBA00022840"/>
    </source>
</evidence>
<comment type="function">
    <text evidence="15 16">Catalyzes the condensation of ATP and 5-phosphoribose 1-diphosphate to form N'-(5'-phosphoribosyl)-ATP (PR-ATP). Has a crucial role in the pathway because the rate of histidine biosynthesis seems to be controlled primarily by regulation of HisG enzymatic activity.</text>
</comment>
<comment type="caution">
    <text evidence="18">The sequence shown here is derived from an EMBL/GenBank/DDBJ whole genome shotgun (WGS) entry which is preliminary data.</text>
</comment>
<dbReference type="PROSITE" id="PS01316">
    <property type="entry name" value="ATP_P_PHORIBOSYLTR"/>
    <property type="match status" value="1"/>
</dbReference>
<dbReference type="EC" id="2.4.2.17" evidence="6 16"/>
<evidence type="ECO:0000256" key="7">
    <source>
        <dbReference type="ARBA" id="ARBA00020998"/>
    </source>
</evidence>
<dbReference type="InterPro" id="IPR013820">
    <property type="entry name" value="ATP_PRibTrfase_cat"/>
</dbReference>
<organism evidence="18 19">
    <name type="scientific">Entotheonella factor</name>
    <dbReference type="NCBI Taxonomy" id="1429438"/>
    <lineage>
        <taxon>Bacteria</taxon>
        <taxon>Pseudomonadati</taxon>
        <taxon>Nitrospinota/Tectimicrobiota group</taxon>
        <taxon>Candidatus Tectimicrobiota</taxon>
        <taxon>Candidatus Entotheonellia</taxon>
        <taxon>Candidatus Entotheonellales</taxon>
        <taxon>Candidatus Entotheonellaceae</taxon>
        <taxon>Candidatus Entotheonella</taxon>
    </lineage>
</organism>
<evidence type="ECO:0000256" key="14">
    <source>
        <dbReference type="ARBA" id="ARBA00023102"/>
    </source>
</evidence>
<gene>
    <name evidence="16 18" type="primary">hisG</name>
    <name evidence="18" type="ORF">ETSY1_07195</name>
</gene>
<evidence type="ECO:0000256" key="2">
    <source>
        <dbReference type="ARBA" id="ARBA00004496"/>
    </source>
</evidence>
<keyword evidence="11 16" id="KW-0808">Transferase</keyword>
<evidence type="ECO:0000256" key="8">
    <source>
        <dbReference type="ARBA" id="ARBA00022490"/>
    </source>
</evidence>
<keyword evidence="19" id="KW-1185">Reference proteome</keyword>
<evidence type="ECO:0000256" key="3">
    <source>
        <dbReference type="ARBA" id="ARBA00004667"/>
    </source>
</evidence>
<evidence type="ECO:0000256" key="10">
    <source>
        <dbReference type="ARBA" id="ARBA00022676"/>
    </source>
</evidence>
<dbReference type="PATRIC" id="fig|1429438.4.peg.1551"/>
<evidence type="ECO:0000256" key="9">
    <source>
        <dbReference type="ARBA" id="ARBA00022605"/>
    </source>
</evidence>
<dbReference type="UniPathway" id="UPA00031">
    <property type="reaction ID" value="UER00006"/>
</dbReference>
<comment type="pathway">
    <text evidence="3 16">Amino-acid biosynthesis; L-histidine biosynthesis; L-histidine from 5-phospho-alpha-D-ribose 1-diphosphate: step 1/9.</text>
</comment>
<dbReference type="InterPro" id="IPR001348">
    <property type="entry name" value="ATP_PRibTrfase_HisG"/>
</dbReference>
<sequence>MASSFTTTLADGITIALPKGRILSDALALLKKAGFGGDEVLADYSRKLIVDVPERRARFLLLRNSDIPTYVEYGAADVGIVGKDVLQEQLKDVYEPLDLQFGACRLVVARPRDYSRPADAVNWSHIKVATKYMRLAEDHFSKKGVQVELIYLGGSVELAPLIGLSDYIVDLVQTGRTLQENGLVEVEEIMHSTARLVVNRASQKTKYESIMHLVHQLRTYLS</sequence>
<dbReference type="Gene3D" id="3.40.190.10">
    <property type="entry name" value="Periplasmic binding protein-like II"/>
    <property type="match status" value="2"/>
</dbReference>
<comment type="similarity">
    <text evidence="4 16">Belongs to the ATP phosphoribosyltransferase family. Short subfamily.</text>
</comment>
<evidence type="ECO:0000256" key="11">
    <source>
        <dbReference type="ARBA" id="ARBA00022679"/>
    </source>
</evidence>
<evidence type="ECO:0000256" key="5">
    <source>
        <dbReference type="ARBA" id="ARBA00011496"/>
    </source>
</evidence>
<evidence type="ECO:0000256" key="16">
    <source>
        <dbReference type="HAMAP-Rule" id="MF_01018"/>
    </source>
</evidence>
<comment type="subcellular location">
    <subcellularLocation>
        <location evidence="2 16">Cytoplasm</location>
    </subcellularLocation>
</comment>
<keyword evidence="10 16" id="KW-0328">Glycosyltransferase</keyword>
<dbReference type="HOGENOM" id="CLU_038115_2_0_7"/>
<evidence type="ECO:0000256" key="15">
    <source>
        <dbReference type="ARBA" id="ARBA00024861"/>
    </source>
</evidence>
<dbReference type="NCBIfam" id="TIGR00070">
    <property type="entry name" value="hisG"/>
    <property type="match status" value="1"/>
</dbReference>
<dbReference type="SUPFAM" id="SSF53850">
    <property type="entry name" value="Periplasmic binding protein-like II"/>
    <property type="match status" value="1"/>
</dbReference>
<dbReference type="CDD" id="cd13595">
    <property type="entry name" value="PBP2_HisGs"/>
    <property type="match status" value="1"/>
</dbReference>
<dbReference type="PANTHER" id="PTHR21403">
    <property type="entry name" value="ATP PHOSPHORIBOSYLTRANSFERASE ATP-PRTASE"/>
    <property type="match status" value="1"/>
</dbReference>
<evidence type="ECO:0000256" key="12">
    <source>
        <dbReference type="ARBA" id="ARBA00022741"/>
    </source>
</evidence>
<evidence type="ECO:0000256" key="1">
    <source>
        <dbReference type="ARBA" id="ARBA00000915"/>
    </source>
</evidence>
<evidence type="ECO:0000256" key="6">
    <source>
        <dbReference type="ARBA" id="ARBA00011946"/>
    </source>
</evidence>
<dbReference type="GO" id="GO:0000105">
    <property type="term" value="P:L-histidine biosynthetic process"/>
    <property type="evidence" value="ECO:0007669"/>
    <property type="project" value="UniProtKB-UniRule"/>
</dbReference>
<keyword evidence="9 16" id="KW-0028">Amino-acid biosynthesis</keyword>
<feature type="domain" description="ATP phosphoribosyltransferase catalytic" evidence="17">
    <location>
        <begin position="63"/>
        <end position="218"/>
    </location>
</feature>